<comment type="caution">
    <text evidence="2">The sequence shown here is derived from an EMBL/GenBank/DDBJ whole genome shotgun (WGS) entry which is preliminary data.</text>
</comment>
<dbReference type="RefSeq" id="WP_210659295.1">
    <property type="nucleotide sequence ID" value="NZ_JAGKSP010000006.1"/>
</dbReference>
<keyword evidence="1" id="KW-0812">Transmembrane</keyword>
<keyword evidence="3" id="KW-1185">Reference proteome</keyword>
<protein>
    <recommendedName>
        <fullName evidence="4">S-adenosylmethionine decarboxylase</fullName>
    </recommendedName>
</protein>
<gene>
    <name evidence="2" type="ORF">I8J30_15780</name>
</gene>
<evidence type="ECO:0008006" key="4">
    <source>
        <dbReference type="Google" id="ProtNLM"/>
    </source>
</evidence>
<keyword evidence="1" id="KW-0472">Membrane</keyword>
<evidence type="ECO:0000313" key="3">
    <source>
        <dbReference type="Proteomes" id="UP000673394"/>
    </source>
</evidence>
<name>A0ABS5CDV3_9BACL</name>
<sequence>MEEHKPKRPIFTPVVLILLTFSLIGNVFLYSRTIQHEKDVRVSRGTSILQSGNDAKLYFDQVTAGLEDLLKHQDIPTRLAAKSLLIAAYNKSSAVTTFIKEAETSSGTPFPVTKRNAATFLEQAEKSLQTLGNHTGPLTDEERIYLKSLLAVNQACAAEMATFKHDTISETTSLTILVDEAWVNSGKQLVEFMNKPANVMFGK</sequence>
<keyword evidence="1" id="KW-1133">Transmembrane helix</keyword>
<dbReference type="EMBL" id="JAGKSP010000006">
    <property type="protein sequence ID" value="MBP3964177.1"/>
    <property type="molecule type" value="Genomic_DNA"/>
</dbReference>
<reference evidence="2 3" key="1">
    <citation type="submission" date="2021-04" db="EMBL/GenBank/DDBJ databases">
        <title>Paenibacillus sp. DLE-14 whole genome sequence.</title>
        <authorList>
            <person name="Ham Y.J."/>
        </authorList>
    </citation>
    <scope>NUCLEOTIDE SEQUENCE [LARGE SCALE GENOMIC DNA]</scope>
    <source>
        <strain evidence="2 3">DLE-14</strain>
    </source>
</reference>
<dbReference type="Proteomes" id="UP000673394">
    <property type="component" value="Unassembled WGS sequence"/>
</dbReference>
<feature type="transmembrane region" description="Helical" evidence="1">
    <location>
        <begin position="12"/>
        <end position="31"/>
    </location>
</feature>
<evidence type="ECO:0000256" key="1">
    <source>
        <dbReference type="SAM" id="Phobius"/>
    </source>
</evidence>
<proteinExistence type="predicted"/>
<evidence type="ECO:0000313" key="2">
    <source>
        <dbReference type="EMBL" id="MBP3964177.1"/>
    </source>
</evidence>
<accession>A0ABS5CDV3</accession>
<organism evidence="2 3">
    <name type="scientific">Paenibacillus lignilyticus</name>
    <dbReference type="NCBI Taxonomy" id="1172615"/>
    <lineage>
        <taxon>Bacteria</taxon>
        <taxon>Bacillati</taxon>
        <taxon>Bacillota</taxon>
        <taxon>Bacilli</taxon>
        <taxon>Bacillales</taxon>
        <taxon>Paenibacillaceae</taxon>
        <taxon>Paenibacillus</taxon>
    </lineage>
</organism>